<sequence>MYIDNSTSSRNRRSRRLQWPGHVHTRRTICVSTLCLSAYPHILLLSQFAFSFDHAHDASSEYGPLNSFVPVVVSFTVSVIL</sequence>
<keyword evidence="2" id="KW-1185">Reference proteome</keyword>
<dbReference type="EMBL" id="JARK01001634">
    <property type="protein sequence ID" value="EYB85445.1"/>
    <property type="molecule type" value="Genomic_DNA"/>
</dbReference>
<comment type="caution">
    <text evidence="1">The sequence shown here is derived from an EMBL/GenBank/DDBJ whole genome shotgun (WGS) entry which is preliminary data.</text>
</comment>
<name>A0A016S456_9BILA</name>
<organism evidence="1 2">
    <name type="scientific">Ancylostoma ceylanicum</name>
    <dbReference type="NCBI Taxonomy" id="53326"/>
    <lineage>
        <taxon>Eukaryota</taxon>
        <taxon>Metazoa</taxon>
        <taxon>Ecdysozoa</taxon>
        <taxon>Nematoda</taxon>
        <taxon>Chromadorea</taxon>
        <taxon>Rhabditida</taxon>
        <taxon>Rhabditina</taxon>
        <taxon>Rhabditomorpha</taxon>
        <taxon>Strongyloidea</taxon>
        <taxon>Ancylostomatidae</taxon>
        <taxon>Ancylostomatinae</taxon>
        <taxon>Ancylostoma</taxon>
    </lineage>
</organism>
<accession>A0A016S456</accession>
<reference evidence="2" key="1">
    <citation type="journal article" date="2015" name="Nat. Genet.">
        <title>The genome and transcriptome of the zoonotic hookworm Ancylostoma ceylanicum identify infection-specific gene families.</title>
        <authorList>
            <person name="Schwarz E.M."/>
            <person name="Hu Y."/>
            <person name="Antoshechkin I."/>
            <person name="Miller M.M."/>
            <person name="Sternberg P.W."/>
            <person name="Aroian R.V."/>
        </authorList>
    </citation>
    <scope>NUCLEOTIDE SEQUENCE</scope>
    <source>
        <strain evidence="2">HY135</strain>
    </source>
</reference>
<evidence type="ECO:0000313" key="1">
    <source>
        <dbReference type="EMBL" id="EYB85445.1"/>
    </source>
</evidence>
<dbReference type="Proteomes" id="UP000024635">
    <property type="component" value="Unassembled WGS sequence"/>
</dbReference>
<evidence type="ECO:0000313" key="2">
    <source>
        <dbReference type="Proteomes" id="UP000024635"/>
    </source>
</evidence>
<proteinExistence type="predicted"/>
<gene>
    <name evidence="1" type="primary">Acey_s0298.g1767</name>
    <name evidence="1" type="ORF">Y032_0298g1767</name>
</gene>
<protein>
    <submittedName>
        <fullName evidence="1">Uncharacterized protein</fullName>
    </submittedName>
</protein>
<dbReference type="AlphaFoldDB" id="A0A016S456"/>